<dbReference type="Proteomes" id="UP000824219">
    <property type="component" value="Linkage Group LG08"/>
</dbReference>
<dbReference type="AlphaFoldDB" id="A0A9D3SLY1"/>
<reference evidence="1 2" key="1">
    <citation type="submission" date="2021-06" db="EMBL/GenBank/DDBJ databases">
        <title>Chromosome-level genome assembly of the red-tail catfish (Hemibagrus wyckioides).</title>
        <authorList>
            <person name="Shao F."/>
        </authorList>
    </citation>
    <scope>NUCLEOTIDE SEQUENCE [LARGE SCALE GENOMIC DNA]</scope>
    <source>
        <strain evidence="1">EC202008001</strain>
        <tissue evidence="1">Blood</tissue>
    </source>
</reference>
<evidence type="ECO:0000313" key="1">
    <source>
        <dbReference type="EMBL" id="KAG7329601.1"/>
    </source>
</evidence>
<sequence>MHAFDQGSSSGVTQRRTSIRRNLPEGSACLFCHIIPDQNEKCCIPLRDAIIRPVASRGGAGTATAFISSAWLVTSSRV</sequence>
<gene>
    <name evidence="1" type="ORF">KOW79_007775</name>
</gene>
<evidence type="ECO:0000313" key="2">
    <source>
        <dbReference type="Proteomes" id="UP000824219"/>
    </source>
</evidence>
<accession>A0A9D3SLY1</accession>
<organism evidence="1 2">
    <name type="scientific">Hemibagrus wyckioides</name>
    <dbReference type="NCBI Taxonomy" id="337641"/>
    <lineage>
        <taxon>Eukaryota</taxon>
        <taxon>Metazoa</taxon>
        <taxon>Chordata</taxon>
        <taxon>Craniata</taxon>
        <taxon>Vertebrata</taxon>
        <taxon>Euteleostomi</taxon>
        <taxon>Actinopterygii</taxon>
        <taxon>Neopterygii</taxon>
        <taxon>Teleostei</taxon>
        <taxon>Ostariophysi</taxon>
        <taxon>Siluriformes</taxon>
        <taxon>Bagridae</taxon>
        <taxon>Hemibagrus</taxon>
    </lineage>
</organism>
<protein>
    <submittedName>
        <fullName evidence="1">Uncharacterized protein</fullName>
    </submittedName>
</protein>
<name>A0A9D3SLY1_9TELE</name>
<dbReference type="EMBL" id="JAHKSW010000008">
    <property type="protein sequence ID" value="KAG7329601.1"/>
    <property type="molecule type" value="Genomic_DNA"/>
</dbReference>
<comment type="caution">
    <text evidence="1">The sequence shown here is derived from an EMBL/GenBank/DDBJ whole genome shotgun (WGS) entry which is preliminary data.</text>
</comment>
<keyword evidence="2" id="KW-1185">Reference proteome</keyword>
<proteinExistence type="predicted"/>